<dbReference type="GO" id="GO:0007219">
    <property type="term" value="P:Notch signaling pathway"/>
    <property type="evidence" value="ECO:0007669"/>
    <property type="project" value="UniProtKB-KW"/>
</dbReference>
<evidence type="ECO:0000256" key="30">
    <source>
        <dbReference type="SAM" id="Phobius"/>
    </source>
</evidence>
<feature type="disulfide bond" evidence="29">
    <location>
        <begin position="596"/>
        <end position="605"/>
    </location>
</feature>
<dbReference type="GO" id="GO:0005178">
    <property type="term" value="F:integrin binding"/>
    <property type="evidence" value="ECO:0007669"/>
    <property type="project" value="UniProtKB-ARBA"/>
</dbReference>
<dbReference type="PROSITE" id="PS50297">
    <property type="entry name" value="ANK_REP_REGION"/>
    <property type="match status" value="4"/>
</dbReference>
<keyword evidence="9" id="KW-0964">Secreted</keyword>
<keyword evidence="17 30" id="KW-1133">Transmembrane helix</keyword>
<keyword evidence="18" id="KW-0805">Transcription regulation</keyword>
<evidence type="ECO:0000313" key="34">
    <source>
        <dbReference type="Proteomes" id="UP000274131"/>
    </source>
</evidence>
<dbReference type="PROSITE" id="PS50088">
    <property type="entry name" value="ANK_REPEAT"/>
    <property type="match status" value="4"/>
</dbReference>
<feature type="domain" description="EGF-like" evidence="31">
    <location>
        <begin position="204"/>
        <end position="240"/>
    </location>
</feature>
<dbReference type="GO" id="GO:0048589">
    <property type="term" value="P:developmental growth"/>
    <property type="evidence" value="ECO:0007669"/>
    <property type="project" value="UniProtKB-ARBA"/>
</dbReference>
<dbReference type="PROSITE" id="PS00022">
    <property type="entry name" value="EGF_1"/>
    <property type="match status" value="17"/>
</dbReference>
<evidence type="ECO:0000259" key="32">
    <source>
        <dbReference type="PROSITE" id="PS50258"/>
    </source>
</evidence>
<feature type="domain" description="EGF-like" evidence="31">
    <location>
        <begin position="726"/>
        <end position="762"/>
    </location>
</feature>
<feature type="disulfide bond" evidence="29">
    <location>
        <begin position="347"/>
        <end position="356"/>
    </location>
</feature>
<feature type="domain" description="EGF-like" evidence="31">
    <location>
        <begin position="155"/>
        <end position="202"/>
    </location>
</feature>
<feature type="disulfide bond" evidence="29">
    <location>
        <begin position="676"/>
        <end position="685"/>
    </location>
</feature>
<keyword evidence="21 29" id="KW-1015">Disulfide bond</keyword>
<feature type="domain" description="LNR" evidence="32">
    <location>
        <begin position="819"/>
        <end position="855"/>
    </location>
</feature>
<dbReference type="FunFam" id="2.10.25.10:FF:000038">
    <property type="entry name" value="Fibrillin 2"/>
    <property type="match status" value="1"/>
</dbReference>
<comment type="caution">
    <text evidence="29">Lacks conserved residue(s) required for the propagation of feature annotation.</text>
</comment>
<feature type="disulfide bond" evidence="29">
    <location>
        <begin position="558"/>
        <end position="567"/>
    </location>
</feature>
<feature type="domain" description="EGF-like" evidence="31">
    <location>
        <begin position="282"/>
        <end position="318"/>
    </location>
</feature>
<evidence type="ECO:0000256" key="9">
    <source>
        <dbReference type="ARBA" id="ARBA00022525"/>
    </source>
</evidence>
<dbReference type="SUPFAM" id="SSF57184">
    <property type="entry name" value="Growth factor receptor domain"/>
    <property type="match status" value="1"/>
</dbReference>
<dbReference type="FunFam" id="2.10.25.10:FF:000146">
    <property type="entry name" value="Putative neurogenic locus notch"/>
    <property type="match status" value="1"/>
</dbReference>
<feature type="domain" description="EGF-like" evidence="31">
    <location>
        <begin position="25"/>
        <end position="58"/>
    </location>
</feature>
<feature type="disulfide bond" evidence="29">
    <location>
        <begin position="94"/>
        <end position="103"/>
    </location>
</feature>
<dbReference type="FunFam" id="2.10.25.10:FF:000425">
    <property type="entry name" value="Eyes shut homolog"/>
    <property type="match status" value="1"/>
</dbReference>
<dbReference type="GO" id="GO:0090575">
    <property type="term" value="C:RNA polymerase II transcription regulator complex"/>
    <property type="evidence" value="ECO:0007669"/>
    <property type="project" value="UniProtKB-ARBA"/>
</dbReference>
<accession>A0A0N4V6S2</accession>
<feature type="disulfide bond" evidence="29">
    <location>
        <begin position="501"/>
        <end position="518"/>
    </location>
</feature>
<protein>
    <submittedName>
        <fullName evidence="35">Neurogenic locus Notch protein</fullName>
    </submittedName>
</protein>
<keyword evidence="26" id="KW-0539">Nucleus</keyword>
<dbReference type="Gene3D" id="2.10.25.10">
    <property type="entry name" value="Laminin"/>
    <property type="match status" value="19"/>
</dbReference>
<feature type="disulfide bond" evidence="29">
    <location>
        <begin position="270"/>
        <end position="279"/>
    </location>
</feature>
<keyword evidence="22" id="KW-0010">Activator</keyword>
<dbReference type="SMART" id="SM00181">
    <property type="entry name" value="EGF"/>
    <property type="match status" value="19"/>
</dbReference>
<feature type="repeat" description="ANK" evidence="28">
    <location>
        <begin position="1302"/>
        <end position="1334"/>
    </location>
</feature>
<dbReference type="Gene3D" id="3.30.70.3310">
    <property type="match status" value="1"/>
</dbReference>
<dbReference type="PROSITE" id="PS50258">
    <property type="entry name" value="LNR"/>
    <property type="match status" value="3"/>
</dbReference>
<evidence type="ECO:0000256" key="10">
    <source>
        <dbReference type="ARBA" id="ARBA00022536"/>
    </source>
</evidence>
<dbReference type="InterPro" id="IPR035993">
    <property type="entry name" value="Notch-like_dom_sf"/>
</dbReference>
<dbReference type="InterPro" id="IPR002110">
    <property type="entry name" value="Ankyrin_rpt"/>
</dbReference>
<feature type="disulfide bond" evidence="29">
    <location>
        <begin position="790"/>
        <end position="799"/>
    </location>
</feature>
<organism evidence="35">
    <name type="scientific">Enterobius vermicularis</name>
    <name type="common">Human pinworm</name>
    <dbReference type="NCBI Taxonomy" id="51028"/>
    <lineage>
        <taxon>Eukaryota</taxon>
        <taxon>Metazoa</taxon>
        <taxon>Ecdysozoa</taxon>
        <taxon>Nematoda</taxon>
        <taxon>Chromadorea</taxon>
        <taxon>Rhabditida</taxon>
        <taxon>Spirurina</taxon>
        <taxon>Oxyuridomorpha</taxon>
        <taxon>Oxyuroidea</taxon>
        <taxon>Oxyuridae</taxon>
        <taxon>Enterobius</taxon>
    </lineage>
</organism>
<dbReference type="PROSITE" id="PS01186">
    <property type="entry name" value="EGF_2"/>
    <property type="match status" value="11"/>
</dbReference>
<keyword evidence="25" id="KW-0325">Glycoprotein</keyword>
<evidence type="ECO:0000256" key="28">
    <source>
        <dbReference type="PROSITE-ProRule" id="PRU00023"/>
    </source>
</evidence>
<dbReference type="GO" id="GO:0007411">
    <property type="term" value="P:axon guidance"/>
    <property type="evidence" value="ECO:0007669"/>
    <property type="project" value="TreeGrafter"/>
</dbReference>
<dbReference type="SMART" id="SM00248">
    <property type="entry name" value="ANK"/>
    <property type="match status" value="6"/>
</dbReference>
<feature type="domain" description="EGF-like" evidence="31">
    <location>
        <begin position="649"/>
        <end position="686"/>
    </location>
</feature>
<keyword evidence="11 30" id="KW-0812">Transmembrane</keyword>
<keyword evidence="20 30" id="KW-0472">Membrane</keyword>
<evidence type="ECO:0000313" key="33">
    <source>
        <dbReference type="EMBL" id="VDD90828.1"/>
    </source>
</evidence>
<dbReference type="EMBL" id="UXUI01008207">
    <property type="protein sequence ID" value="VDD90828.1"/>
    <property type="molecule type" value="Genomic_DNA"/>
</dbReference>
<feature type="disulfide bond" evidence="29">
    <location>
        <begin position="308"/>
        <end position="317"/>
    </location>
</feature>
<feature type="domain" description="LNR" evidence="32">
    <location>
        <begin position="859"/>
        <end position="890"/>
    </location>
</feature>
<feature type="repeat" description="ANK" evidence="28">
    <location>
        <begin position="1375"/>
        <end position="1407"/>
    </location>
</feature>
<feature type="domain" description="EGF-like" evidence="31">
    <location>
        <begin position="319"/>
        <end position="357"/>
    </location>
</feature>
<feature type="disulfide bond" evidence="29">
    <location>
        <begin position="714"/>
        <end position="723"/>
    </location>
</feature>
<feature type="repeat" description="ANK" evidence="28">
    <location>
        <begin position="1408"/>
        <end position="1440"/>
    </location>
</feature>
<keyword evidence="6" id="KW-0217">Developmental protein</keyword>
<evidence type="ECO:0000256" key="27">
    <source>
        <dbReference type="ARBA" id="ARBA00063079"/>
    </source>
</evidence>
<dbReference type="InterPro" id="IPR001881">
    <property type="entry name" value="EGF-like_Ca-bd_dom"/>
</dbReference>
<keyword evidence="24" id="KW-0675">Receptor</keyword>
<dbReference type="WBParaSite" id="EVEC_0000596801-mRNA-1">
    <property type="protein sequence ID" value="EVEC_0000596801-mRNA-1"/>
    <property type="gene ID" value="EVEC_0000596801"/>
</dbReference>
<dbReference type="PANTHER" id="PTHR45836">
    <property type="entry name" value="SLIT HOMOLOG"/>
    <property type="match status" value="1"/>
</dbReference>
<dbReference type="Pfam" id="PF12796">
    <property type="entry name" value="Ank_2"/>
    <property type="match status" value="2"/>
</dbReference>
<dbReference type="Pfam" id="PF12661">
    <property type="entry name" value="hEGF"/>
    <property type="match status" value="4"/>
</dbReference>
<evidence type="ECO:0000256" key="11">
    <source>
        <dbReference type="ARBA" id="ARBA00022692"/>
    </source>
</evidence>
<evidence type="ECO:0000256" key="6">
    <source>
        <dbReference type="ARBA" id="ARBA00022473"/>
    </source>
</evidence>
<dbReference type="SMART" id="SM01339">
    <property type="entry name" value="NODP"/>
    <property type="match status" value="1"/>
</dbReference>
<feature type="domain" description="EGF-like" evidence="31">
    <location>
        <begin position="359"/>
        <end position="397"/>
    </location>
</feature>
<dbReference type="SMART" id="SM00179">
    <property type="entry name" value="EGF_CA"/>
    <property type="match status" value="16"/>
</dbReference>
<dbReference type="InterPro" id="IPR009030">
    <property type="entry name" value="Growth_fac_rcpt_cys_sf"/>
</dbReference>
<dbReference type="Proteomes" id="UP000274131">
    <property type="component" value="Unassembled WGS sequence"/>
</dbReference>
<dbReference type="OrthoDB" id="283575at2759"/>
<feature type="disulfide bond" evidence="29">
    <location>
        <begin position="618"/>
        <end position="635"/>
    </location>
</feature>
<dbReference type="PROSITE" id="PS50026">
    <property type="entry name" value="EGF_3"/>
    <property type="match status" value="19"/>
</dbReference>
<name>A0A0N4V6S2_ENTVE</name>
<evidence type="ECO:0000256" key="14">
    <source>
        <dbReference type="ARBA" id="ARBA00022782"/>
    </source>
</evidence>
<dbReference type="CDD" id="cd00054">
    <property type="entry name" value="EGF_CA"/>
    <property type="match status" value="13"/>
</dbReference>
<dbReference type="SUPFAM" id="SSF57196">
    <property type="entry name" value="EGF/Laminin"/>
    <property type="match status" value="15"/>
</dbReference>
<dbReference type="Pfam" id="PF06816">
    <property type="entry name" value="NOD"/>
    <property type="match status" value="1"/>
</dbReference>
<dbReference type="PROSITE" id="PS01187">
    <property type="entry name" value="EGF_CA"/>
    <property type="match status" value="1"/>
</dbReference>
<gene>
    <name evidence="33" type="ORF">EVEC_LOCUS5579</name>
</gene>
<feature type="domain" description="EGF-like" evidence="31">
    <location>
        <begin position="688"/>
        <end position="724"/>
    </location>
</feature>
<evidence type="ECO:0000256" key="8">
    <source>
        <dbReference type="ARBA" id="ARBA00022490"/>
    </source>
</evidence>
<proteinExistence type="inferred from homology"/>
<dbReference type="InterPro" id="IPR018097">
    <property type="entry name" value="EGF_Ca-bd_CS"/>
</dbReference>
<evidence type="ECO:0000256" key="5">
    <source>
        <dbReference type="ARBA" id="ARBA00005847"/>
    </source>
</evidence>
<sequence>MVHFSHLQVEAHKSCVYGYRGPRCEHAVCPCLNGGKCEDQSSGPVCLCPPGFTGDRCQKETPLRYHVCFDGPICGDGGTCVPTSNVYSEYRCVCKRGFDGLLCDKCSPGFTGKHCEIEKNECLSKPCVRGRCVAKDGTYSCECPDGYKGKNCEILMDPCQNSSCKNQAECIPAHDTYFCRCMPGKLFHHSKHFIGFTGRFCDFPIDVCPDNYCKNGGKCVPTDYGSSCSCAPGFTGHQCEQGIDVCSYNTSICQNGGTCINRNNEYHCICVSGWEGRNCEVNVDDCVDSLCAEGSKCIDRVASYTCECPQGKTGTFCNLSDPCILNPCKEGSECLVNSANGEYQCKCQNGFTGKDCSTDIDECVTLNITCGNNGTCVNTRGSWRCECDEGFFGAFCATTVERCSPNPCLNGGSCLDYRTRRECVCIGGKFSFPYLKKFQLIQCEKKCPDGFIGKNCELRKCNDTTCLNGGVCLSGICRCPPQFTGSDCEVSVSDPCASQPCSKNSICKPSANGFDYICECAPGFFGLECQQKGTDCSLNPCQHGGTCENKIGGYICHCLNGYYGRSCEKNFDDCSPNPCRNGGTCIDGVNSFICHCPVTFFGDRCEIQTQNPCEKNICKNNSTCIPTSDLKHYKCQCREGYEGTYCENDLDGCRKTNFCKNGGTCDESFGSYRCLCPTDYFGRACEYKKKYCRPNSCINGGQCVEEKNGFTCNCPSGFNGKYCEKSSGDCEGVICQNGGTCRGQINGFTCQCRVGFSGRWCEINDNDCHPGLCLNNGTCIDGVNTFHCECLRGHTGRNCQIKVDYEEYARTDLLDREVCRKNRCDEKAGNGVCDVECSFFACDYDGGDCSAKNHPFEKCALSSFCAHNFHNDRCDPACNNEECLFDGYDCDVVREKCHTKNYCSKVFGDGKCDLECNNSGCGWDGGDCDAVGDSKLNGNIVMILLIKPQEFLMRYNSFLLTLSQTLRASVRVKVENKRPLIYEWDFTNGVGTQVLVSENAFSELAADHLITKREEQRLMGTMVVLEVDTSFCTRDSHMNCFSDVVSVANYLGAAAAKQLLSDLDMQVYSASAELSSEKKASTLSTSIIISFLFAFSFVAVLFLIVQQGRKRKILSAPIWRPPLNDSGNFFQYLSCPEFLNIGKSSSTNIDTFTIQSGFHYSEFGSTKRMRTDIHRSSLFTPEDTQSFLTHTIEKCREDGRQWTELHEEAMLKTRINTPINSSIVNVKGKYGRTALMLVVLNENKSEMTVEEDIENLLEAGAGIDLADDDETTALMCAVKKARLSVVRFLLQKGACANLADAQGRTVLHHAVAIDYPDMVRTLLETDVNVNASDCNNQTALVYAARFTFHPDIAEELLQANADPACTGDKSSIEHTGRTALHYAAQCNNLNVIQILVRHGANKDAQDQQEETPLFLAALEGKFNAVKLLISLGASKDICDQKERSPRDVAAERKYQEIVSFLDTVSSQRGLALTTSRNSISFGGQLLRQKKTNKKSNQKACKKVVPSVFSSSGLVHAAANPLTPPLSDGSNYSTTPSPNDVHSNIRGSFHLGLFETSLQASSVMLSPQFETCNGPRWSPQDNSSVMVNTPAMWTRIEFPYEERCFVPNDQCANPYQYQYPQVQHPAGYCNV</sequence>
<feature type="domain" description="EGF-like" evidence="31">
    <location>
        <begin position="64"/>
        <end position="104"/>
    </location>
</feature>
<evidence type="ECO:0000256" key="4">
    <source>
        <dbReference type="ARBA" id="ARBA00004613"/>
    </source>
</evidence>
<dbReference type="GO" id="GO:0009986">
    <property type="term" value="C:cell surface"/>
    <property type="evidence" value="ECO:0007669"/>
    <property type="project" value="TreeGrafter"/>
</dbReference>
<dbReference type="FunFam" id="2.10.25.10:FF:000004">
    <property type="entry name" value="Neurogenic locus notch 1"/>
    <property type="match status" value="1"/>
</dbReference>
<dbReference type="InterPro" id="IPR010660">
    <property type="entry name" value="Notch_NOD_dom"/>
</dbReference>
<keyword evidence="23" id="KW-0804">Transcription</keyword>
<dbReference type="PRINTS" id="PR01983">
    <property type="entry name" value="NOTCH"/>
</dbReference>
<feature type="disulfide bond" evidence="29">
    <location>
        <begin position="752"/>
        <end position="761"/>
    </location>
</feature>
<evidence type="ECO:0000256" key="29">
    <source>
        <dbReference type="PROSITE-ProRule" id="PRU00076"/>
    </source>
</evidence>
<feature type="disulfide bond" evidence="29">
    <location>
        <begin position="637"/>
        <end position="646"/>
    </location>
</feature>
<evidence type="ECO:0000256" key="24">
    <source>
        <dbReference type="ARBA" id="ARBA00023170"/>
    </source>
</evidence>
<dbReference type="PROSITE" id="PS00010">
    <property type="entry name" value="ASX_HYDROXYL"/>
    <property type="match status" value="5"/>
</dbReference>
<dbReference type="PROSITE" id="PS01248">
    <property type="entry name" value="EGF_LAM_1"/>
    <property type="match status" value="1"/>
</dbReference>
<dbReference type="InterPro" id="IPR002049">
    <property type="entry name" value="LE_dom"/>
</dbReference>
<dbReference type="GO" id="GO:0022611">
    <property type="term" value="P:dormancy process"/>
    <property type="evidence" value="ECO:0007669"/>
    <property type="project" value="UniProtKB-ARBA"/>
</dbReference>
<dbReference type="SUPFAM" id="SSF48403">
    <property type="entry name" value="Ankyrin repeat"/>
    <property type="match status" value="1"/>
</dbReference>
<dbReference type="GO" id="GO:0005737">
    <property type="term" value="C:cytoplasm"/>
    <property type="evidence" value="ECO:0007669"/>
    <property type="project" value="UniProtKB-SubCell"/>
</dbReference>
<evidence type="ECO:0000256" key="25">
    <source>
        <dbReference type="ARBA" id="ARBA00023180"/>
    </source>
</evidence>
<feature type="disulfide bond" evidence="29">
    <location>
        <begin position="230"/>
        <end position="239"/>
    </location>
</feature>
<dbReference type="PRINTS" id="PR00010">
    <property type="entry name" value="EGFBLOOD"/>
</dbReference>
<dbReference type="GO" id="GO:0005509">
    <property type="term" value="F:calcium ion binding"/>
    <property type="evidence" value="ECO:0007669"/>
    <property type="project" value="InterPro"/>
</dbReference>
<evidence type="ECO:0000256" key="12">
    <source>
        <dbReference type="ARBA" id="ARBA00022729"/>
    </source>
</evidence>
<feature type="domain" description="EGF-like" evidence="31">
    <location>
        <begin position="118"/>
        <end position="153"/>
    </location>
</feature>
<dbReference type="InterPro" id="IPR036770">
    <property type="entry name" value="Ankyrin_rpt-contain_sf"/>
</dbReference>
<evidence type="ECO:0000256" key="22">
    <source>
        <dbReference type="ARBA" id="ARBA00023159"/>
    </source>
</evidence>
<dbReference type="GO" id="GO:0050793">
    <property type="term" value="P:regulation of developmental process"/>
    <property type="evidence" value="ECO:0007669"/>
    <property type="project" value="InterPro"/>
</dbReference>
<feature type="disulfide bond" evidence="29">
    <location>
        <begin position="328"/>
        <end position="345"/>
    </location>
</feature>
<evidence type="ECO:0000256" key="17">
    <source>
        <dbReference type="ARBA" id="ARBA00022989"/>
    </source>
</evidence>
<feature type="repeat" description="ANK" evidence="28">
    <location>
        <begin position="1269"/>
        <end position="1301"/>
    </location>
</feature>
<dbReference type="Pfam" id="PF07684">
    <property type="entry name" value="NODP"/>
    <property type="match status" value="1"/>
</dbReference>
<keyword evidence="8" id="KW-0963">Cytoplasm</keyword>
<dbReference type="GO" id="GO:0005576">
    <property type="term" value="C:extracellular region"/>
    <property type="evidence" value="ECO:0007669"/>
    <property type="project" value="UniProtKB-SubCell"/>
</dbReference>
<keyword evidence="10 29" id="KW-0245">EGF-like domain</keyword>
<comment type="subunit">
    <text evidence="27">Interacts (via Sushi domain 21) with ITGA9:ITGB1; thereby inhibits Ca(2+) intracellular signaling and as a result represses vasocontraction. Interacts (via Sushi domain 21) with ITGA4:ITGB1; thereby inhibits Ca(2+) intracellular signaling and as a result represses vasocontraction. Interacts with ANGPT1 and ANGPT2. Interacts with PEAR1 (via extracellular domain). Interacts with HSPG2, TLN1, FN1, COPA, CCT2, IQGAP1, LAMC1 and NID1. Interacts (via C-terminus) with TIE1.</text>
</comment>
<evidence type="ECO:0000256" key="15">
    <source>
        <dbReference type="ARBA" id="ARBA00022837"/>
    </source>
</evidence>
<dbReference type="SMART" id="SM00004">
    <property type="entry name" value="NL"/>
    <property type="match status" value="3"/>
</dbReference>
<dbReference type="GO" id="GO:0040024">
    <property type="term" value="P:dauer larval development"/>
    <property type="evidence" value="ECO:0007669"/>
    <property type="project" value="UniProtKB-ARBA"/>
</dbReference>
<feature type="domain" description="LNR" evidence="32">
    <location>
        <begin position="897"/>
        <end position="928"/>
    </location>
</feature>
<evidence type="ECO:0000256" key="26">
    <source>
        <dbReference type="ARBA" id="ARBA00023242"/>
    </source>
</evidence>
<dbReference type="GO" id="GO:0043235">
    <property type="term" value="C:receptor complex"/>
    <property type="evidence" value="ECO:0007669"/>
    <property type="project" value="TreeGrafter"/>
</dbReference>
<keyword evidence="12" id="KW-0732">Signal</keyword>
<dbReference type="PRINTS" id="PR01452">
    <property type="entry name" value="LNOTCHREPEAT"/>
</dbReference>
<dbReference type="FunFam" id="2.10.25.10:FF:000508">
    <property type="entry name" value="Eyes shut homolog"/>
    <property type="match status" value="1"/>
</dbReference>
<dbReference type="Gene3D" id="1.25.40.20">
    <property type="entry name" value="Ankyrin repeat-containing domain"/>
    <property type="match status" value="1"/>
</dbReference>
<keyword evidence="15" id="KW-0106">Calcium</keyword>
<dbReference type="InterPro" id="IPR051355">
    <property type="entry name" value="Notch/Slit_guidance"/>
</dbReference>
<dbReference type="Gene3D" id="3.30.300.320">
    <property type="match status" value="1"/>
</dbReference>
<dbReference type="FunFam" id="3.30.300.320:FF:000001">
    <property type="entry name" value="Neurogenic locus notch 1"/>
    <property type="match status" value="1"/>
</dbReference>
<comment type="similarity">
    <text evidence="5">Belongs to the NOTCH family.</text>
</comment>
<evidence type="ECO:0000256" key="2">
    <source>
        <dbReference type="ARBA" id="ARBA00004251"/>
    </source>
</evidence>
<dbReference type="SMART" id="SM01338">
    <property type="entry name" value="NOD"/>
    <property type="match status" value="1"/>
</dbReference>
<evidence type="ECO:0000256" key="7">
    <source>
        <dbReference type="ARBA" id="ARBA00022475"/>
    </source>
</evidence>
<keyword evidence="14" id="KW-0221">Differentiation</keyword>
<dbReference type="InterPro" id="IPR049883">
    <property type="entry name" value="NOTCH1_EGF-like"/>
</dbReference>
<dbReference type="GO" id="GO:0003013">
    <property type="term" value="P:circulatory system process"/>
    <property type="evidence" value="ECO:0007669"/>
    <property type="project" value="UniProtKB-ARBA"/>
</dbReference>
<feature type="domain" description="EGF-like" evidence="31">
    <location>
        <begin position="570"/>
        <end position="606"/>
    </location>
</feature>
<evidence type="ECO:0000256" key="18">
    <source>
        <dbReference type="ARBA" id="ARBA00023015"/>
    </source>
</evidence>
<reference evidence="33 34" key="2">
    <citation type="submission" date="2018-10" db="EMBL/GenBank/DDBJ databases">
        <authorList>
            <consortium name="Pathogen Informatics"/>
        </authorList>
    </citation>
    <scope>NUCLEOTIDE SEQUENCE [LARGE SCALE GENOMIC DNA]</scope>
</reference>
<evidence type="ECO:0000256" key="20">
    <source>
        <dbReference type="ARBA" id="ARBA00023136"/>
    </source>
</evidence>
<evidence type="ECO:0000256" key="21">
    <source>
        <dbReference type="ARBA" id="ARBA00023157"/>
    </source>
</evidence>
<feature type="transmembrane region" description="Helical" evidence="30">
    <location>
        <begin position="1083"/>
        <end position="1105"/>
    </location>
</feature>
<feature type="disulfide bond" evidence="29">
    <location>
        <begin position="48"/>
        <end position="57"/>
    </location>
</feature>
<dbReference type="FunFam" id="2.10.25.10:FF:000173">
    <property type="entry name" value="Neurogenic locus notch protein 2"/>
    <property type="match status" value="2"/>
</dbReference>
<dbReference type="PIRSF" id="PIRSF002279">
    <property type="entry name" value="Notch"/>
    <property type="match status" value="1"/>
</dbReference>
<feature type="domain" description="EGF-like" evidence="31">
    <location>
        <begin position="532"/>
        <end position="568"/>
    </location>
</feature>
<feature type="domain" description="EGF-like" evidence="31">
    <location>
        <begin position="492"/>
        <end position="530"/>
    </location>
</feature>
<dbReference type="Pfam" id="PF00008">
    <property type="entry name" value="EGF"/>
    <property type="match status" value="10"/>
</dbReference>
<dbReference type="FunFam" id="2.10.25.10:FF:000006">
    <property type="entry name" value="Versican core protein-like isoform 1"/>
    <property type="match status" value="1"/>
</dbReference>
<feature type="disulfide bond" evidence="29">
    <location>
        <begin position="387"/>
        <end position="396"/>
    </location>
</feature>
<feature type="domain" description="EGF-like" evidence="31">
    <location>
        <begin position="399"/>
        <end position="436"/>
    </location>
</feature>
<feature type="domain" description="EGF-like" evidence="31">
    <location>
        <begin position="457"/>
        <end position="489"/>
    </location>
</feature>
<feature type="disulfide bond" evidence="29">
    <location>
        <begin position="520"/>
        <end position="529"/>
    </location>
</feature>
<keyword evidence="19 28" id="KW-0040">ANK repeat</keyword>
<keyword evidence="34" id="KW-1185">Reference proteome</keyword>
<evidence type="ECO:0000313" key="35">
    <source>
        <dbReference type="WBParaSite" id="EVEC_0000596801-mRNA-1"/>
    </source>
</evidence>
<dbReference type="InterPro" id="IPR013032">
    <property type="entry name" value="EGF-like_CS"/>
</dbReference>
<dbReference type="InterPro" id="IPR008297">
    <property type="entry name" value="Notch"/>
</dbReference>
<dbReference type="GO" id="GO:0005886">
    <property type="term" value="C:plasma membrane"/>
    <property type="evidence" value="ECO:0007669"/>
    <property type="project" value="UniProtKB-SubCell"/>
</dbReference>
<evidence type="ECO:0000256" key="23">
    <source>
        <dbReference type="ARBA" id="ARBA00023163"/>
    </source>
</evidence>
<feature type="domain" description="EGF-like" evidence="31">
    <location>
        <begin position="242"/>
        <end position="280"/>
    </location>
</feature>
<dbReference type="SMART" id="SM00180">
    <property type="entry name" value="EGF_Lam"/>
    <property type="match status" value="2"/>
</dbReference>
<dbReference type="PANTHER" id="PTHR45836:SF23">
    <property type="entry name" value="NEUROGENIC LOCUS NOTCH HOMOLOG PROTEIN 1"/>
    <property type="match status" value="1"/>
</dbReference>
<feature type="domain" description="EGF-like" evidence="31">
    <location>
        <begin position="764"/>
        <end position="800"/>
    </location>
</feature>
<dbReference type="InterPro" id="IPR000742">
    <property type="entry name" value="EGF"/>
</dbReference>
<evidence type="ECO:0000259" key="31">
    <source>
        <dbReference type="PROSITE" id="PS50026"/>
    </source>
</evidence>
<reference evidence="35" key="1">
    <citation type="submission" date="2017-02" db="UniProtKB">
        <authorList>
            <consortium name="WormBaseParasite"/>
        </authorList>
    </citation>
    <scope>IDENTIFICATION</scope>
</reference>
<dbReference type="FunFam" id="2.10.25.10:FF:000122">
    <property type="entry name" value="Protein crumbs homolog 2"/>
    <property type="match status" value="1"/>
</dbReference>
<evidence type="ECO:0000256" key="13">
    <source>
        <dbReference type="ARBA" id="ARBA00022737"/>
    </source>
</evidence>
<feature type="disulfide bond" evidence="29">
    <location>
        <begin position="479"/>
        <end position="488"/>
    </location>
</feature>
<dbReference type="GO" id="GO:0061629">
    <property type="term" value="F:RNA polymerase II-specific DNA-binding transcription factor binding"/>
    <property type="evidence" value="ECO:0007669"/>
    <property type="project" value="UniProtKB-ARBA"/>
</dbReference>
<feature type="domain" description="EGF-like" evidence="31">
    <location>
        <begin position="609"/>
        <end position="647"/>
    </location>
</feature>
<dbReference type="Pfam" id="PF00066">
    <property type="entry name" value="Notch"/>
    <property type="match status" value="3"/>
</dbReference>
<keyword evidence="7" id="KW-1003">Cell membrane</keyword>
<keyword evidence="16" id="KW-0914">Notch signaling pathway</keyword>
<dbReference type="Pfam" id="PF07645">
    <property type="entry name" value="EGF_CA"/>
    <property type="match status" value="1"/>
</dbReference>
<feature type="disulfide bond" evidence="29">
    <location>
        <begin position="143"/>
        <end position="152"/>
    </location>
</feature>
<feature type="disulfide bond" evidence="29">
    <location>
        <begin position="122"/>
        <end position="132"/>
    </location>
</feature>
<dbReference type="SUPFAM" id="SSF90193">
    <property type="entry name" value="Notch domain"/>
    <property type="match status" value="3"/>
</dbReference>
<dbReference type="InterPro" id="IPR000800">
    <property type="entry name" value="Notch_dom"/>
</dbReference>
<keyword evidence="13" id="KW-0677">Repeat</keyword>
<dbReference type="InterPro" id="IPR000152">
    <property type="entry name" value="EGF-type_Asp/Asn_hydroxyl_site"/>
</dbReference>
<comment type="subcellular location">
    <subcellularLocation>
        <location evidence="2">Cell membrane</location>
        <topology evidence="2">Single-pass type I membrane protein</topology>
    </subcellularLocation>
    <subcellularLocation>
        <location evidence="3">Cytoplasm</location>
    </subcellularLocation>
    <subcellularLocation>
        <location evidence="1">Nucleus</location>
    </subcellularLocation>
    <subcellularLocation>
        <location evidence="4">Secreted</location>
    </subcellularLocation>
</comment>
<dbReference type="GO" id="GO:0001708">
    <property type="term" value="P:cell fate specification"/>
    <property type="evidence" value="ECO:0007669"/>
    <property type="project" value="UniProtKB-ARBA"/>
</dbReference>
<evidence type="ECO:0000256" key="19">
    <source>
        <dbReference type="ARBA" id="ARBA00023043"/>
    </source>
</evidence>
<evidence type="ECO:0000256" key="3">
    <source>
        <dbReference type="ARBA" id="ARBA00004496"/>
    </source>
</evidence>
<dbReference type="STRING" id="51028.A0A0N4V6S2"/>
<evidence type="ECO:0000256" key="1">
    <source>
        <dbReference type="ARBA" id="ARBA00004123"/>
    </source>
</evidence>
<dbReference type="InterPro" id="IPR011656">
    <property type="entry name" value="Notch_NODP_dom"/>
</dbReference>
<evidence type="ECO:0000256" key="16">
    <source>
        <dbReference type="ARBA" id="ARBA00022976"/>
    </source>
</evidence>